<dbReference type="Pfam" id="PF04597">
    <property type="entry name" value="Ribophorin_I"/>
    <property type="match status" value="1"/>
</dbReference>
<dbReference type="EMBL" id="LSBJ02000001">
    <property type="protein sequence ID" value="OAQ72408.1"/>
    <property type="molecule type" value="Genomic_DNA"/>
</dbReference>
<dbReference type="PANTHER" id="PTHR21049:SF0">
    <property type="entry name" value="DOLICHYL-DIPHOSPHOOLIGOSACCHARIDE--PROTEIN GLYCOSYLTRANSFERASE SUBUNIT 1"/>
    <property type="match status" value="1"/>
</dbReference>
<keyword evidence="12" id="KW-1185">Reference proteome</keyword>
<comment type="caution">
    <text evidence="11">The sequence shown here is derived from an EMBL/GenBank/DDBJ whole genome shotgun (WGS) entry which is preliminary data.</text>
</comment>
<dbReference type="KEGG" id="pchm:VFPPC_00393"/>
<evidence type="ECO:0000313" key="12">
    <source>
        <dbReference type="Proteomes" id="UP000078397"/>
    </source>
</evidence>
<evidence type="ECO:0000256" key="9">
    <source>
        <dbReference type="ARBA" id="ARBA00023136"/>
    </source>
</evidence>
<evidence type="ECO:0000256" key="3">
    <source>
        <dbReference type="ARBA" id="ARBA00004922"/>
    </source>
</evidence>
<dbReference type="Proteomes" id="UP000078397">
    <property type="component" value="Unassembled WGS sequence"/>
</dbReference>
<keyword evidence="6 10" id="KW-0732">Signal</keyword>
<dbReference type="GeneID" id="28844412"/>
<dbReference type="RefSeq" id="XP_018148491.1">
    <property type="nucleotide sequence ID" value="XM_018280418.1"/>
</dbReference>
<evidence type="ECO:0000313" key="11">
    <source>
        <dbReference type="EMBL" id="OAQ72408.1"/>
    </source>
</evidence>
<dbReference type="PANTHER" id="PTHR21049">
    <property type="entry name" value="RIBOPHORIN I"/>
    <property type="match status" value="1"/>
</dbReference>
<dbReference type="AlphaFoldDB" id="A0A179G4L6"/>
<protein>
    <recommendedName>
        <fullName evidence="10">Dolichyl-diphosphooligosaccharide--protein glycosyltransferase subunit 1</fullName>
    </recommendedName>
</protein>
<dbReference type="GO" id="GO:0016740">
    <property type="term" value="F:transferase activity"/>
    <property type="evidence" value="ECO:0007669"/>
    <property type="project" value="UniProtKB-KW"/>
</dbReference>
<evidence type="ECO:0000256" key="5">
    <source>
        <dbReference type="ARBA" id="ARBA00022692"/>
    </source>
</evidence>
<feature type="signal peptide" evidence="10">
    <location>
        <begin position="1"/>
        <end position="19"/>
    </location>
</feature>
<evidence type="ECO:0000256" key="1">
    <source>
        <dbReference type="ARBA" id="ARBA00002791"/>
    </source>
</evidence>
<evidence type="ECO:0000256" key="2">
    <source>
        <dbReference type="ARBA" id="ARBA00004115"/>
    </source>
</evidence>
<dbReference type="GO" id="GO:0018279">
    <property type="term" value="P:protein N-linked glycosylation via asparagine"/>
    <property type="evidence" value="ECO:0007669"/>
    <property type="project" value="TreeGrafter"/>
</dbReference>
<dbReference type="InterPro" id="IPR007676">
    <property type="entry name" value="Ribophorin_I"/>
</dbReference>
<dbReference type="STRING" id="1380566.A0A179G4L6"/>
<accession>A0A179G4L6</accession>
<gene>
    <name evidence="11" type="ORF">VFPPC_00393</name>
</gene>
<evidence type="ECO:0000256" key="7">
    <source>
        <dbReference type="ARBA" id="ARBA00022824"/>
    </source>
</evidence>
<comment type="similarity">
    <text evidence="4 10">Belongs to the OST1 family.</text>
</comment>
<keyword evidence="8" id="KW-1133">Transmembrane helix</keyword>
<keyword evidence="9" id="KW-0472">Membrane</keyword>
<sequence length="483" mass="53501">MKPLSIASAFLAVASSAFAASSGDSQPSQFKPPQVFKNANLVHIISLEKNYAKEQINVLVENVSKEPQSEYYLPFTTEQIARVGGFEVKDRKDANAGPFISQAVEYDPNSNVQYYRIRLPTPLKAGGQQTLGISFYNLKAYKPLPASIKQDDKQFLVYDFSIYAPSAYPTSKQKTEIKAASASVPDYTKITEGKDELPQKQGAKLTYGPFGEKPAGAASPAQVRFEFTKPVTHVSTLERDIEVSHWGGNIAFEERYTLHHRGANLSSPFNRVKYAQSAFYNPASTALKELRVPLQVGTVDPYFTDVIGNVSTSKFRSGKREALLELKPRYPLFGGWNYPFTIGWNSDAANLLRKTATGGYVLKVPFLEGPKQPEGVEYGQIHIRVVLPEGARNVKYYTGVPESSIVETSVGVHKTYLDTLGRTSVTIKAQNLVDDFRDRDVIISYETSTFDTLRKPFIVFASMMGVYAAAWAIGKVEVGFSKK</sequence>
<comment type="pathway">
    <text evidence="3 10">Protein modification; protein glycosylation.</text>
</comment>
<dbReference type="GO" id="GO:0008250">
    <property type="term" value="C:oligosaccharyltransferase complex"/>
    <property type="evidence" value="ECO:0007669"/>
    <property type="project" value="UniProtKB-UniRule"/>
</dbReference>
<feature type="chain" id="PRO_5007950206" description="Dolichyl-diphosphooligosaccharide--protein glycosyltransferase subunit 1" evidence="10">
    <location>
        <begin position="20"/>
        <end position="483"/>
    </location>
</feature>
<evidence type="ECO:0000256" key="10">
    <source>
        <dbReference type="RuleBase" id="RU361143"/>
    </source>
</evidence>
<organism evidence="11 12">
    <name type="scientific">Pochonia chlamydosporia 170</name>
    <dbReference type="NCBI Taxonomy" id="1380566"/>
    <lineage>
        <taxon>Eukaryota</taxon>
        <taxon>Fungi</taxon>
        <taxon>Dikarya</taxon>
        <taxon>Ascomycota</taxon>
        <taxon>Pezizomycotina</taxon>
        <taxon>Sordariomycetes</taxon>
        <taxon>Hypocreomycetidae</taxon>
        <taxon>Hypocreales</taxon>
        <taxon>Clavicipitaceae</taxon>
        <taxon>Pochonia</taxon>
    </lineage>
</organism>
<reference evidence="11 12" key="1">
    <citation type="journal article" date="2016" name="PLoS Pathog.">
        <title>Biosynthesis of antibiotic leucinostatins in bio-control fungus Purpureocillium lilacinum and their inhibition on phytophthora revealed by genome mining.</title>
        <authorList>
            <person name="Wang G."/>
            <person name="Liu Z."/>
            <person name="Lin R."/>
            <person name="Li E."/>
            <person name="Mao Z."/>
            <person name="Ling J."/>
            <person name="Yang Y."/>
            <person name="Yin W.B."/>
            <person name="Xie B."/>
        </authorList>
    </citation>
    <scope>NUCLEOTIDE SEQUENCE [LARGE SCALE GENOMIC DNA]</scope>
    <source>
        <strain evidence="11">170</strain>
    </source>
</reference>
<comment type="subunit">
    <text evidence="10">Component of the oligosaccharyltransferase (OST) complex.</text>
</comment>
<evidence type="ECO:0000256" key="8">
    <source>
        <dbReference type="ARBA" id="ARBA00022989"/>
    </source>
</evidence>
<keyword evidence="7 10" id="KW-0256">Endoplasmic reticulum</keyword>
<comment type="subcellular location">
    <subcellularLocation>
        <location evidence="2 10">Endoplasmic reticulum membrane</location>
        <topology evidence="2 10">Single-pass type I membrane protein</topology>
    </subcellularLocation>
</comment>
<dbReference type="UniPathway" id="UPA00378"/>
<proteinExistence type="inferred from homology"/>
<name>A0A179G4L6_METCM</name>
<dbReference type="OrthoDB" id="310030at2759"/>
<evidence type="ECO:0000256" key="6">
    <source>
        <dbReference type="ARBA" id="ARBA00022729"/>
    </source>
</evidence>
<comment type="function">
    <text evidence="1 10">Subunit of the oligosaccharyl transferase (OST) complex that catalyzes the initial transfer of a defined glycan (Glc(3)Man(9)GlcNAc(2) in eukaryotes) from the lipid carrier dolichol-pyrophosphate to an asparagine residue within an Asn-X-Ser/Thr consensus motif in nascent polypeptide chains, the first step in protein N-glycosylation. N-glycosylation occurs cotranslationally and the complex associates with the Sec61 complex at the channel-forming translocon complex that mediates protein translocation across the endoplasmic reticulum (ER). All subunits are required for a maximal enzyme activity.</text>
</comment>
<keyword evidence="5" id="KW-0812">Transmembrane</keyword>
<evidence type="ECO:0000256" key="4">
    <source>
        <dbReference type="ARBA" id="ARBA00008905"/>
    </source>
</evidence>